<dbReference type="STRING" id="45607.A0A2T0FDX7"/>
<dbReference type="PROSITE" id="PS00107">
    <property type="entry name" value="PROTEIN_KINASE_ATP"/>
    <property type="match status" value="1"/>
</dbReference>
<proteinExistence type="predicted"/>
<dbReference type="InterPro" id="IPR017441">
    <property type="entry name" value="Protein_kinase_ATP_BS"/>
</dbReference>
<feature type="compositionally biased region" description="Polar residues" evidence="4">
    <location>
        <begin position="112"/>
        <end position="121"/>
    </location>
</feature>
<evidence type="ECO:0000256" key="3">
    <source>
        <dbReference type="PROSITE-ProRule" id="PRU10141"/>
    </source>
</evidence>
<dbReference type="Proteomes" id="UP000238350">
    <property type="component" value="Unassembled WGS sequence"/>
</dbReference>
<keyword evidence="6" id="KW-0808">Transferase</keyword>
<dbReference type="SUPFAM" id="SSF56112">
    <property type="entry name" value="Protein kinase-like (PK-like)"/>
    <property type="match status" value="1"/>
</dbReference>
<gene>
    <name evidence="6" type="ORF">B9G98_00785</name>
</gene>
<dbReference type="GeneID" id="36514534"/>
<evidence type="ECO:0000313" key="7">
    <source>
        <dbReference type="Proteomes" id="UP000238350"/>
    </source>
</evidence>
<dbReference type="RefSeq" id="XP_024663111.1">
    <property type="nucleotide sequence ID" value="XM_024807343.1"/>
</dbReference>
<dbReference type="PANTHER" id="PTHR24346:SF51">
    <property type="entry name" value="PAS DOMAIN-CONTAINING SERINE_THREONINE-PROTEIN KINASE"/>
    <property type="match status" value="1"/>
</dbReference>
<protein>
    <submittedName>
        <fullName evidence="6">Serine/threonine-protein kinase oca2</fullName>
    </submittedName>
</protein>
<name>A0A2T0FDX7_9ASCO</name>
<reference evidence="6 7" key="1">
    <citation type="submission" date="2017-04" db="EMBL/GenBank/DDBJ databases">
        <title>Genome sequencing of [Candida] sorbophila.</title>
        <authorList>
            <person name="Ahn J.O."/>
        </authorList>
    </citation>
    <scope>NUCLEOTIDE SEQUENCE [LARGE SCALE GENOMIC DNA]</scope>
    <source>
        <strain evidence="6 7">DS02</strain>
    </source>
</reference>
<evidence type="ECO:0000313" key="6">
    <source>
        <dbReference type="EMBL" id="PRT53165.1"/>
    </source>
</evidence>
<dbReference type="OrthoDB" id="6513151at2759"/>
<dbReference type="AlphaFoldDB" id="A0A2T0FDX7"/>
<feature type="compositionally biased region" description="Low complexity" evidence="4">
    <location>
        <begin position="97"/>
        <end position="111"/>
    </location>
</feature>
<evidence type="ECO:0000256" key="2">
    <source>
        <dbReference type="ARBA" id="ARBA00022840"/>
    </source>
</evidence>
<dbReference type="Gene3D" id="1.10.510.10">
    <property type="entry name" value="Transferase(Phosphotransferase) domain 1"/>
    <property type="match status" value="1"/>
</dbReference>
<dbReference type="InterPro" id="IPR008271">
    <property type="entry name" value="Ser/Thr_kinase_AS"/>
</dbReference>
<comment type="caution">
    <text evidence="6">The sequence shown here is derived from an EMBL/GenBank/DDBJ whole genome shotgun (WGS) entry which is preliminary data.</text>
</comment>
<dbReference type="Pfam" id="PF00069">
    <property type="entry name" value="Pkinase"/>
    <property type="match status" value="1"/>
</dbReference>
<feature type="domain" description="Protein kinase" evidence="5">
    <location>
        <begin position="277"/>
        <end position="543"/>
    </location>
</feature>
<dbReference type="SMART" id="SM00220">
    <property type="entry name" value="S_TKc"/>
    <property type="match status" value="1"/>
</dbReference>
<organism evidence="6 7">
    <name type="scientific">Wickerhamiella sorbophila</name>
    <dbReference type="NCBI Taxonomy" id="45607"/>
    <lineage>
        <taxon>Eukaryota</taxon>
        <taxon>Fungi</taxon>
        <taxon>Dikarya</taxon>
        <taxon>Ascomycota</taxon>
        <taxon>Saccharomycotina</taxon>
        <taxon>Dipodascomycetes</taxon>
        <taxon>Dipodascales</taxon>
        <taxon>Trichomonascaceae</taxon>
        <taxon>Wickerhamiella</taxon>
    </lineage>
</organism>
<dbReference type="GO" id="GO:0005829">
    <property type="term" value="C:cytosol"/>
    <property type="evidence" value="ECO:0007669"/>
    <property type="project" value="TreeGrafter"/>
</dbReference>
<evidence type="ECO:0000259" key="5">
    <source>
        <dbReference type="PROSITE" id="PS50011"/>
    </source>
</evidence>
<feature type="region of interest" description="Disordered" evidence="4">
    <location>
        <begin position="1"/>
        <end position="129"/>
    </location>
</feature>
<keyword evidence="2 3" id="KW-0067">ATP-binding</keyword>
<dbReference type="PANTHER" id="PTHR24346">
    <property type="entry name" value="MAP/MICROTUBULE AFFINITY-REGULATING KINASE"/>
    <property type="match status" value="1"/>
</dbReference>
<dbReference type="GO" id="GO:0045719">
    <property type="term" value="P:negative regulation of glycogen biosynthetic process"/>
    <property type="evidence" value="ECO:0007669"/>
    <property type="project" value="TreeGrafter"/>
</dbReference>
<dbReference type="GO" id="GO:0035556">
    <property type="term" value="P:intracellular signal transduction"/>
    <property type="evidence" value="ECO:0007669"/>
    <property type="project" value="TreeGrafter"/>
</dbReference>
<dbReference type="GO" id="GO:0005524">
    <property type="term" value="F:ATP binding"/>
    <property type="evidence" value="ECO:0007669"/>
    <property type="project" value="UniProtKB-UniRule"/>
</dbReference>
<dbReference type="PROSITE" id="PS50011">
    <property type="entry name" value="PROTEIN_KINASE_DOM"/>
    <property type="match status" value="1"/>
</dbReference>
<dbReference type="InterPro" id="IPR000719">
    <property type="entry name" value="Prot_kinase_dom"/>
</dbReference>
<feature type="compositionally biased region" description="Polar residues" evidence="4">
    <location>
        <begin position="54"/>
        <end position="64"/>
    </location>
</feature>
<dbReference type="GO" id="GO:0004674">
    <property type="term" value="F:protein serine/threonine kinase activity"/>
    <property type="evidence" value="ECO:0007669"/>
    <property type="project" value="TreeGrafter"/>
</dbReference>
<feature type="binding site" evidence="3">
    <location>
        <position position="306"/>
    </location>
    <ligand>
        <name>ATP</name>
        <dbReference type="ChEBI" id="CHEBI:30616"/>
    </ligand>
</feature>
<dbReference type="GO" id="GO:0005634">
    <property type="term" value="C:nucleus"/>
    <property type="evidence" value="ECO:0007669"/>
    <property type="project" value="TreeGrafter"/>
</dbReference>
<evidence type="ECO:0000256" key="4">
    <source>
        <dbReference type="SAM" id="MobiDB-lite"/>
    </source>
</evidence>
<keyword evidence="1 3" id="KW-0547">Nucleotide-binding</keyword>
<evidence type="ECO:0000256" key="1">
    <source>
        <dbReference type="ARBA" id="ARBA00022741"/>
    </source>
</evidence>
<keyword evidence="7" id="KW-1185">Reference proteome</keyword>
<sequence length="591" mass="64036">MSGALDFSKRTIPSPAPEDSPASYGKVAVDAPTSQPPSALSLLLGKSKQDDSSGDVSPNTSGPFTFNPPQSPNSSRSQIPATPGFTAPFVPFDPESQRSSSTSTPDSVTASVRTGSVSRNTSSILSPPSSSGGFVFGAGEIGNVSSARYSTSVSREPPTVGSVEARFIVNLPRTPSQANVGSQNPSSSFLSRSLSRLSISRTRSLSVAKNNASSAGAGGSSTNIRRFVDKPWKKDSGSPDDVSIAGSYDSQSSISALAAERGADELVHRNSLAKTYGKLGKTLGEGAGGHVKIVKSSKDSRMYAVKEFRARHATESQRSYSKKVSGEYCLGLTLKHPNIVETLDIIYETEKVYQVMEYCEYDLFAIVMSGKMTREEVFCDFRQFMEGIRYLHDSGLAHRDLKLDNCVVTAQGIVKIIDFGSSVVYKYPESDRTYDAHGVVGSDPYLAPEAATGNRYDPCATDIWSAAVVLCCMLMKKFPWKAPRMSDASFKVFVSEDENGERQGLDKLLASLPDEVGPLIQGMFDLDPLNRWTINRCFEDSWLTGSPHCTIVNGAVVSQPDHQHTRVAFEDAHIAMLERKNRKAKKTDKMW</sequence>
<accession>A0A2T0FDX7</accession>
<dbReference type="EMBL" id="NDIQ01000001">
    <property type="protein sequence ID" value="PRT53165.1"/>
    <property type="molecule type" value="Genomic_DNA"/>
</dbReference>
<dbReference type="InterPro" id="IPR011009">
    <property type="entry name" value="Kinase-like_dom_sf"/>
</dbReference>
<keyword evidence="6" id="KW-0418">Kinase</keyword>
<dbReference type="PROSITE" id="PS00108">
    <property type="entry name" value="PROTEIN_KINASE_ST"/>
    <property type="match status" value="1"/>
</dbReference>